<evidence type="ECO:0000259" key="2">
    <source>
        <dbReference type="Pfam" id="PF16344"/>
    </source>
</evidence>
<protein>
    <submittedName>
        <fullName evidence="3">DUF4974 domain-containing protein</fullName>
    </submittedName>
</protein>
<accession>A0ABX0H4Z1</accession>
<name>A0ABX0H4Z1_9BACT</name>
<evidence type="ECO:0000259" key="1">
    <source>
        <dbReference type="Pfam" id="PF04773"/>
    </source>
</evidence>
<dbReference type="PANTHER" id="PTHR30273:SF2">
    <property type="entry name" value="PROTEIN FECR"/>
    <property type="match status" value="1"/>
</dbReference>
<dbReference type="InterPro" id="IPR032508">
    <property type="entry name" value="FecR_C"/>
</dbReference>
<evidence type="ECO:0000313" key="4">
    <source>
        <dbReference type="Proteomes" id="UP000649799"/>
    </source>
</evidence>
<feature type="domain" description="FecR protein" evidence="1">
    <location>
        <begin position="138"/>
        <end position="230"/>
    </location>
</feature>
<dbReference type="RefSeq" id="WP_166144611.1">
    <property type="nucleotide sequence ID" value="NZ_JAANYN010000002.1"/>
</dbReference>
<dbReference type="InterPro" id="IPR006860">
    <property type="entry name" value="FecR"/>
</dbReference>
<reference evidence="3 4" key="1">
    <citation type="submission" date="2020-03" db="EMBL/GenBank/DDBJ databases">
        <title>Cyclobacterium plantarum sp. nov., a marine bacterium isolated from a coastal-marine wetland.</title>
        <authorList>
            <person name="Sanchez-Porro C."/>
            <person name="Ventosa A."/>
            <person name="Amoozegar M."/>
        </authorList>
    </citation>
    <scope>NUCLEOTIDE SEQUENCE [LARGE SCALE GENOMIC DNA]</scope>
    <source>
        <strain evidence="3 4">GBPx2</strain>
    </source>
</reference>
<dbReference type="EMBL" id="JAANYN010000002">
    <property type="protein sequence ID" value="NHE56577.1"/>
    <property type="molecule type" value="Genomic_DNA"/>
</dbReference>
<dbReference type="Pfam" id="PF04773">
    <property type="entry name" value="FecR"/>
    <property type="match status" value="1"/>
</dbReference>
<organism evidence="3 4">
    <name type="scientific">Cyclobacterium plantarum</name>
    <dbReference type="NCBI Taxonomy" id="2716263"/>
    <lineage>
        <taxon>Bacteria</taxon>
        <taxon>Pseudomonadati</taxon>
        <taxon>Bacteroidota</taxon>
        <taxon>Cytophagia</taxon>
        <taxon>Cytophagales</taxon>
        <taxon>Cyclobacteriaceae</taxon>
        <taxon>Cyclobacterium</taxon>
    </lineage>
</organism>
<dbReference type="Proteomes" id="UP000649799">
    <property type="component" value="Unassembled WGS sequence"/>
</dbReference>
<feature type="domain" description="Protein FecR C-terminal" evidence="2">
    <location>
        <begin position="275"/>
        <end position="341"/>
    </location>
</feature>
<comment type="caution">
    <text evidence="3">The sequence shown here is derived from an EMBL/GenBank/DDBJ whole genome shotgun (WGS) entry which is preliminary data.</text>
</comment>
<keyword evidence="4" id="KW-1185">Reference proteome</keyword>
<sequence>MKTKEDFLANQEFVAWVKQPNEQLDAYWSRWMAANPEQKGELKKAREILLRVRYPEPKAAEGVREEILQQLLHDKKVRPKKIKKNSSVRLGFPIWKGAGQFQRIAAILLLSFGLGWWLSKQPTEINLVEIDPVWIEKTTMPGEKLQLTLGDGSRIWLNANSSLYFPQPFDSSERRVRLIGEAYFEVEKDSLRPFYVETNGLLTTVLGTTFNVRNQLQTTIDISLVSGSVKVSKKASTEPVVLKPGQSLHHEVASGRQKVASFDPNLVLAWKEGWIRFESANLKEVLHTLENWYGVKFMLKNETPASWQFSGEYKEQTLEEVLGSIAYIQHFQFSIKEKVVYLKF</sequence>
<proteinExistence type="predicted"/>
<dbReference type="Pfam" id="PF16344">
    <property type="entry name" value="FecR_C"/>
    <property type="match status" value="1"/>
</dbReference>
<dbReference type="Gene3D" id="2.60.120.1440">
    <property type="match status" value="1"/>
</dbReference>
<dbReference type="Gene3D" id="3.55.50.30">
    <property type="match status" value="1"/>
</dbReference>
<gene>
    <name evidence="3" type="ORF">G9Q97_07095</name>
</gene>
<dbReference type="PANTHER" id="PTHR30273">
    <property type="entry name" value="PERIPLASMIC SIGNAL SENSOR AND SIGMA FACTOR ACTIVATOR FECR-RELATED"/>
    <property type="match status" value="1"/>
</dbReference>
<dbReference type="InterPro" id="IPR012373">
    <property type="entry name" value="Ferrdict_sens_TM"/>
</dbReference>
<dbReference type="PIRSF" id="PIRSF018266">
    <property type="entry name" value="FecR"/>
    <property type="match status" value="1"/>
</dbReference>
<evidence type="ECO:0000313" key="3">
    <source>
        <dbReference type="EMBL" id="NHE56577.1"/>
    </source>
</evidence>